<evidence type="ECO:0000313" key="6">
    <source>
        <dbReference type="Proteomes" id="UP000266188"/>
    </source>
</evidence>
<feature type="domain" description="SGS" evidence="3">
    <location>
        <begin position="360"/>
        <end position="472"/>
    </location>
</feature>
<feature type="compositionally biased region" description="Basic and acidic residues" evidence="2">
    <location>
        <begin position="461"/>
        <end position="472"/>
    </location>
</feature>
<dbReference type="GO" id="GO:0051087">
    <property type="term" value="F:protein-folding chaperone binding"/>
    <property type="evidence" value="ECO:0007669"/>
    <property type="project" value="InterPro"/>
</dbReference>
<dbReference type="SUPFAM" id="SSF48452">
    <property type="entry name" value="TPR-like"/>
    <property type="match status" value="1"/>
</dbReference>
<dbReference type="PANTHER" id="PTHR45862">
    <property type="entry name" value="PROTEIN SGT1 HOMOLOG"/>
    <property type="match status" value="1"/>
</dbReference>
<feature type="region of interest" description="Disordered" evidence="2">
    <location>
        <begin position="442"/>
        <end position="472"/>
    </location>
</feature>
<name>A0A3A2ZTL0_9EURO</name>
<dbReference type="PROSITE" id="PS51203">
    <property type="entry name" value="CS"/>
    <property type="match status" value="1"/>
</dbReference>
<feature type="compositionally biased region" description="Low complexity" evidence="2">
    <location>
        <begin position="408"/>
        <end position="420"/>
    </location>
</feature>
<dbReference type="Pfam" id="PF04969">
    <property type="entry name" value="CS"/>
    <property type="match status" value="1"/>
</dbReference>
<dbReference type="InterPro" id="IPR044563">
    <property type="entry name" value="Sgt1-like"/>
</dbReference>
<feature type="domain" description="CS" evidence="4">
    <location>
        <begin position="243"/>
        <end position="334"/>
    </location>
</feature>
<protein>
    <recommendedName>
        <fullName evidence="7">SGT1 and CS domain protein</fullName>
    </recommendedName>
</protein>
<feature type="region of interest" description="Disordered" evidence="2">
    <location>
        <begin position="218"/>
        <end position="244"/>
    </location>
</feature>
<reference evidence="6" key="1">
    <citation type="submission" date="2017-02" db="EMBL/GenBank/DDBJ databases">
        <authorList>
            <person name="Tafer H."/>
            <person name="Lopandic K."/>
        </authorList>
    </citation>
    <scope>NUCLEOTIDE SEQUENCE [LARGE SCALE GENOMIC DNA]</scope>
    <source>
        <strain evidence="6">CBS 366.77</strain>
    </source>
</reference>
<dbReference type="Gene3D" id="1.25.40.10">
    <property type="entry name" value="Tetratricopeptide repeat domain"/>
    <property type="match status" value="1"/>
</dbReference>
<sequence length="472" mass="51300">MDSARQGDKALADSDCPSAIRHFTQALMEHPRSPAYYIKRSTAYSRLKSADGGPDPTSALRDAELALFLACDRGKRELILSAQLRRGVALYHMERYGDAAFVFDIIKGKVGGANDKGRDDKVRDAIAAGNSMPTVHKNGFEQEIPIWMMKVQGKLSKLPEGDAKAVVSVIEYPTDTKVPTEKELKLQLEALKSGRIGTEEQQVKDDNKPKAPVETDLTAMNTSQNANKTDNISSTSPSVGPSPEKVRHEWYQSYDSAVVTLYAKGVPKDSLEADIQSDSATIQFPLPSGNLFDFTLDPLYAPIDPSSSKVSVMSTKVEIILRKQVPGQKWSALEASSTNPRPANTQMSTNSAPADPSGPAYPTSSRHGSKDWDKVASDLTKKSKPKSGSKKKDKQPKNDSEAGDESDSSASVDSDYASGDPVDGFFKKLYANADPDTRRAMMKSYVESQGTSLSTNWAEVGKGKVEPHQSKD</sequence>
<feature type="compositionally biased region" description="Polar residues" evidence="2">
    <location>
        <begin position="446"/>
        <end position="457"/>
    </location>
</feature>
<dbReference type="InterPro" id="IPR008978">
    <property type="entry name" value="HSP20-like_chaperone"/>
</dbReference>
<dbReference type="InterPro" id="IPR011990">
    <property type="entry name" value="TPR-like_helical_dom_sf"/>
</dbReference>
<dbReference type="Proteomes" id="UP000266188">
    <property type="component" value="Unassembled WGS sequence"/>
</dbReference>
<dbReference type="Pfam" id="PF05002">
    <property type="entry name" value="SGS"/>
    <property type="match status" value="1"/>
</dbReference>
<comment type="caution">
    <text evidence="5">The sequence shown here is derived from an EMBL/GenBank/DDBJ whole genome shotgun (WGS) entry which is preliminary data.</text>
</comment>
<dbReference type="EMBL" id="MVGC01000030">
    <property type="protein sequence ID" value="RJE26050.1"/>
    <property type="molecule type" value="Genomic_DNA"/>
</dbReference>
<accession>A0A3A2ZTL0</accession>
<dbReference type="OrthoDB" id="1898560at2759"/>
<dbReference type="SUPFAM" id="SSF49764">
    <property type="entry name" value="HSP20-like chaperones"/>
    <property type="match status" value="1"/>
</dbReference>
<feature type="compositionally biased region" description="Polar residues" evidence="2">
    <location>
        <begin position="218"/>
        <end position="239"/>
    </location>
</feature>
<evidence type="ECO:0000256" key="2">
    <source>
        <dbReference type="SAM" id="MobiDB-lite"/>
    </source>
</evidence>
<dbReference type="Gene3D" id="2.60.40.790">
    <property type="match status" value="1"/>
</dbReference>
<dbReference type="CDD" id="cd06466">
    <property type="entry name" value="p23_CS_SGT1_like"/>
    <property type="match status" value="1"/>
</dbReference>
<feature type="region of interest" description="Disordered" evidence="2">
    <location>
        <begin position="328"/>
        <end position="427"/>
    </location>
</feature>
<dbReference type="InterPro" id="IPR007699">
    <property type="entry name" value="SGS_dom"/>
</dbReference>
<gene>
    <name evidence="5" type="ORF">PHISCL_01575</name>
</gene>
<evidence type="ECO:0008006" key="7">
    <source>
        <dbReference type="Google" id="ProtNLM"/>
    </source>
</evidence>
<dbReference type="STRING" id="2070753.A0A3A2ZTL0"/>
<evidence type="ECO:0000256" key="1">
    <source>
        <dbReference type="ARBA" id="ARBA00008509"/>
    </source>
</evidence>
<dbReference type="PROSITE" id="PS51048">
    <property type="entry name" value="SGS"/>
    <property type="match status" value="1"/>
</dbReference>
<dbReference type="InterPro" id="IPR007052">
    <property type="entry name" value="CS_dom"/>
</dbReference>
<feature type="compositionally biased region" description="Basic residues" evidence="2">
    <location>
        <begin position="382"/>
        <end position="394"/>
    </location>
</feature>
<evidence type="ECO:0000259" key="3">
    <source>
        <dbReference type="PROSITE" id="PS51048"/>
    </source>
</evidence>
<feature type="compositionally biased region" description="Basic and acidic residues" evidence="2">
    <location>
        <begin position="368"/>
        <end position="381"/>
    </location>
</feature>
<comment type="similarity">
    <text evidence="1">Belongs to the SGT1 family.</text>
</comment>
<evidence type="ECO:0000313" key="5">
    <source>
        <dbReference type="EMBL" id="RJE26050.1"/>
    </source>
</evidence>
<evidence type="ECO:0000259" key="4">
    <source>
        <dbReference type="PROSITE" id="PS51203"/>
    </source>
</evidence>
<feature type="compositionally biased region" description="Polar residues" evidence="2">
    <location>
        <begin position="334"/>
        <end position="352"/>
    </location>
</feature>
<organism evidence="5 6">
    <name type="scientific">Aspergillus sclerotialis</name>
    <dbReference type="NCBI Taxonomy" id="2070753"/>
    <lineage>
        <taxon>Eukaryota</taxon>
        <taxon>Fungi</taxon>
        <taxon>Dikarya</taxon>
        <taxon>Ascomycota</taxon>
        <taxon>Pezizomycotina</taxon>
        <taxon>Eurotiomycetes</taxon>
        <taxon>Eurotiomycetidae</taxon>
        <taxon>Eurotiales</taxon>
        <taxon>Aspergillaceae</taxon>
        <taxon>Aspergillus</taxon>
        <taxon>Aspergillus subgen. Polypaecilum</taxon>
    </lineage>
</organism>
<keyword evidence="6" id="KW-1185">Reference proteome</keyword>
<proteinExistence type="inferred from homology"/>
<dbReference type="AlphaFoldDB" id="A0A3A2ZTL0"/>